<evidence type="ECO:0000313" key="3">
    <source>
        <dbReference type="Proteomes" id="UP000322887"/>
    </source>
</evidence>
<protein>
    <submittedName>
        <fullName evidence="2">Uncharacterized protein</fullName>
    </submittedName>
</protein>
<organism evidence="2 3">
    <name type="scientific">Gimesia maris</name>
    <dbReference type="NCBI Taxonomy" id="122"/>
    <lineage>
        <taxon>Bacteria</taxon>
        <taxon>Pseudomonadati</taxon>
        <taxon>Planctomycetota</taxon>
        <taxon>Planctomycetia</taxon>
        <taxon>Planctomycetales</taxon>
        <taxon>Planctomycetaceae</taxon>
        <taxon>Gimesia</taxon>
    </lineage>
</organism>
<reference evidence="2 3" key="1">
    <citation type="submission" date="2019-08" db="EMBL/GenBank/DDBJ databases">
        <title>Deep-cultivation of Planctomycetes and their phenomic and genomic characterization uncovers novel biology.</title>
        <authorList>
            <person name="Wiegand S."/>
            <person name="Jogler M."/>
            <person name="Boedeker C."/>
            <person name="Pinto D."/>
            <person name="Vollmers J."/>
            <person name="Rivas-Marin E."/>
            <person name="Kohn T."/>
            <person name="Peeters S.H."/>
            <person name="Heuer A."/>
            <person name="Rast P."/>
            <person name="Oberbeckmann S."/>
            <person name="Bunk B."/>
            <person name="Jeske O."/>
            <person name="Meyerdierks A."/>
            <person name="Storesund J.E."/>
            <person name="Kallscheuer N."/>
            <person name="Luecker S."/>
            <person name="Lage O.M."/>
            <person name="Pohl T."/>
            <person name="Merkel B.J."/>
            <person name="Hornburger P."/>
            <person name="Mueller R.-W."/>
            <person name="Bruemmer F."/>
            <person name="Labrenz M."/>
            <person name="Spormann A.M."/>
            <person name="Op den Camp H."/>
            <person name="Overmann J."/>
            <person name="Amann R."/>
            <person name="Jetten M.S.M."/>
            <person name="Mascher T."/>
            <person name="Medema M.H."/>
            <person name="Devos D.P."/>
            <person name="Kaster A.-K."/>
            <person name="Ovreas L."/>
            <person name="Rohde M."/>
            <person name="Galperin M.Y."/>
            <person name="Jogler C."/>
        </authorList>
    </citation>
    <scope>NUCLEOTIDE SEQUENCE [LARGE SCALE GENOMIC DNA]</scope>
    <source>
        <strain evidence="2 3">DSM 8797</strain>
    </source>
</reference>
<evidence type="ECO:0000256" key="1">
    <source>
        <dbReference type="SAM" id="MobiDB-lite"/>
    </source>
</evidence>
<dbReference type="Proteomes" id="UP000322887">
    <property type="component" value="Chromosome"/>
</dbReference>
<feature type="region of interest" description="Disordered" evidence="1">
    <location>
        <begin position="25"/>
        <end position="45"/>
    </location>
</feature>
<proteinExistence type="predicted"/>
<dbReference type="EMBL" id="CP042910">
    <property type="protein sequence ID" value="QEG15567.1"/>
    <property type="molecule type" value="Genomic_DNA"/>
</dbReference>
<evidence type="ECO:0000313" key="2">
    <source>
        <dbReference type="EMBL" id="QEG15567.1"/>
    </source>
</evidence>
<sequence length="45" mass="4895">MLQKQKMILTCRDVVPEGTFRGEDVVPPGTFHGEDVVPPGTFHAG</sequence>
<name>A0ABX5YIR8_9PLAN</name>
<gene>
    <name evidence="2" type="ORF">GmarT_14080</name>
</gene>
<accession>A0ABX5YIR8</accession>
<keyword evidence="3" id="KW-1185">Reference proteome</keyword>